<dbReference type="GO" id="GO:0006396">
    <property type="term" value="P:RNA processing"/>
    <property type="evidence" value="ECO:0007669"/>
    <property type="project" value="InterPro"/>
</dbReference>
<dbReference type="GO" id="GO:0003723">
    <property type="term" value="F:RNA binding"/>
    <property type="evidence" value="ECO:0007669"/>
    <property type="project" value="InterPro"/>
</dbReference>
<dbReference type="InterPro" id="IPR029028">
    <property type="entry name" value="Alpha/beta_knot_MTases"/>
</dbReference>
<evidence type="ECO:0000313" key="7">
    <source>
        <dbReference type="Proteomes" id="UP000244338"/>
    </source>
</evidence>
<dbReference type="InterPro" id="IPR053888">
    <property type="entry name" value="MRM3-like_sub_bind"/>
</dbReference>
<evidence type="ECO:0000313" key="6">
    <source>
        <dbReference type="EMBL" id="PTQ57588.1"/>
    </source>
</evidence>
<dbReference type="InterPro" id="IPR029064">
    <property type="entry name" value="Ribosomal_eL30-like_sf"/>
</dbReference>
<evidence type="ECO:0000256" key="3">
    <source>
        <dbReference type="ARBA" id="ARBA00022679"/>
    </source>
</evidence>
<evidence type="ECO:0000259" key="4">
    <source>
        <dbReference type="Pfam" id="PF00588"/>
    </source>
</evidence>
<dbReference type="Gene3D" id="3.30.1330.30">
    <property type="match status" value="1"/>
</dbReference>
<feature type="domain" description="tRNA/rRNA methyltransferase SpoU type" evidence="4">
    <location>
        <begin position="127"/>
        <end position="266"/>
    </location>
</feature>
<dbReference type="Proteomes" id="UP000244338">
    <property type="component" value="Unassembled WGS sequence"/>
</dbReference>
<gene>
    <name evidence="6" type="ORF">BSOLF_1292</name>
</gene>
<dbReference type="InterPro" id="IPR029026">
    <property type="entry name" value="tRNA_m1G_MTases_N"/>
</dbReference>
<protein>
    <submittedName>
        <fullName evidence="6">23S rRNA (Guanosine-2'-O-)-methyltransferase rlmB</fullName>
    </submittedName>
</protein>
<dbReference type="InterPro" id="IPR001537">
    <property type="entry name" value="SpoU_MeTrfase"/>
</dbReference>
<comment type="similarity">
    <text evidence="1">Belongs to the class IV-like SAM-binding methyltransferase superfamily. RNA methyltransferase TrmH family.</text>
</comment>
<dbReference type="SUPFAM" id="SSF55315">
    <property type="entry name" value="L30e-like"/>
    <property type="match status" value="1"/>
</dbReference>
<keyword evidence="3 6" id="KW-0808">Transferase</keyword>
<dbReference type="PANTHER" id="PTHR43191:SF2">
    <property type="entry name" value="RRNA METHYLTRANSFERASE 3, MITOCHONDRIAL"/>
    <property type="match status" value="1"/>
</dbReference>
<comment type="caution">
    <text evidence="6">The sequence shown here is derived from an EMBL/GenBank/DDBJ whole genome shotgun (WGS) entry which is preliminary data.</text>
</comment>
<reference evidence="7" key="1">
    <citation type="journal article" date="2018" name="Sci. Rep.">
        <title>Lignite coal burning seam in the remote Altai Mountains harbors a hydrogen-driven thermophilic microbial community.</title>
        <authorList>
            <person name="Kadnikov V.V."/>
            <person name="Mardanov A.V."/>
            <person name="Ivasenko D.A."/>
            <person name="Antsiferov D.V."/>
            <person name="Beletsky A.V."/>
            <person name="Karnachuk O.V."/>
            <person name="Ravin N.V."/>
        </authorList>
    </citation>
    <scope>NUCLEOTIDE SEQUENCE [LARGE SCALE GENOMIC DNA]</scope>
</reference>
<dbReference type="SUPFAM" id="SSF75217">
    <property type="entry name" value="alpha/beta knot"/>
    <property type="match status" value="1"/>
</dbReference>
<name>A0A2R6Y4K1_9BACL</name>
<dbReference type="Pfam" id="PF22435">
    <property type="entry name" value="MRM3-like_sub_bind"/>
    <property type="match status" value="1"/>
</dbReference>
<proteinExistence type="inferred from homology"/>
<dbReference type="EMBL" id="PEBX01000005">
    <property type="protein sequence ID" value="PTQ57588.1"/>
    <property type="molecule type" value="Genomic_DNA"/>
</dbReference>
<dbReference type="AlphaFoldDB" id="A0A2R6Y4K1"/>
<dbReference type="InterPro" id="IPR051259">
    <property type="entry name" value="rRNA_Methyltransferase"/>
</dbReference>
<feature type="domain" description="MRM3-like substrate binding" evidence="5">
    <location>
        <begin position="16"/>
        <end position="105"/>
    </location>
</feature>
<dbReference type="Gene3D" id="3.40.1280.10">
    <property type="match status" value="1"/>
</dbReference>
<dbReference type="CDD" id="cd18095">
    <property type="entry name" value="SpoU-like_rRNA-MTase"/>
    <property type="match status" value="1"/>
</dbReference>
<dbReference type="GO" id="GO:0032259">
    <property type="term" value="P:methylation"/>
    <property type="evidence" value="ECO:0007669"/>
    <property type="project" value="UniProtKB-KW"/>
</dbReference>
<evidence type="ECO:0000256" key="2">
    <source>
        <dbReference type="ARBA" id="ARBA00022603"/>
    </source>
</evidence>
<dbReference type="PANTHER" id="PTHR43191">
    <property type="entry name" value="RRNA METHYLTRANSFERASE 3"/>
    <property type="match status" value="1"/>
</dbReference>
<accession>A0A2R6Y4K1</accession>
<evidence type="ECO:0000259" key="5">
    <source>
        <dbReference type="Pfam" id="PF22435"/>
    </source>
</evidence>
<dbReference type="GO" id="GO:0008173">
    <property type="term" value="F:RNA methyltransferase activity"/>
    <property type="evidence" value="ECO:0007669"/>
    <property type="project" value="InterPro"/>
</dbReference>
<evidence type="ECO:0000256" key="1">
    <source>
        <dbReference type="ARBA" id="ARBA00007228"/>
    </source>
</evidence>
<keyword evidence="2 6" id="KW-0489">Methyltransferase</keyword>
<organism evidence="6 7">
    <name type="scientific">Candidatus Carbonibacillus altaicus</name>
    <dbReference type="NCBI Taxonomy" id="2163959"/>
    <lineage>
        <taxon>Bacteria</taxon>
        <taxon>Bacillati</taxon>
        <taxon>Bacillota</taxon>
        <taxon>Bacilli</taxon>
        <taxon>Bacillales</taxon>
        <taxon>Candidatus Carbonibacillus</taxon>
    </lineage>
</organism>
<sequence length="271" mass="29899">MKEARKRYRVIQSAQNPRFKHWLKLKTVQGRKREGQVLLEGWTLVGDALKAGVLQEVIADDEEKLKTLLSSGKGTAFNTSPLAFLISPDLARRLSETESPQGLFGMMAMPDVHRSAADVTSRDLGCFILALDALQDPGNVGTLLRSAVAFGVRTVVLGKGTVDPWSGKVLRSGMGAHFHLRLYQVELEEALPRLRADGYAVYAASPHRGEELEVVEKSARRVLLLGSEAHGLRKELFHLADRWVRIPMSGEMESLNVAVAGSILLYGMRML</sequence>
<dbReference type="Pfam" id="PF00588">
    <property type="entry name" value="SpoU_methylase"/>
    <property type="match status" value="1"/>
</dbReference>